<keyword evidence="6" id="KW-0812">Transmembrane</keyword>
<dbReference type="Proteomes" id="UP001272325">
    <property type="component" value="Unassembled WGS sequence"/>
</dbReference>
<feature type="transmembrane region" description="Helical" evidence="6">
    <location>
        <begin position="12"/>
        <end position="33"/>
    </location>
</feature>
<proteinExistence type="inferred from homology"/>
<dbReference type="RefSeq" id="WP_171138934.1">
    <property type="nucleotide sequence ID" value="NZ_AP024893.1"/>
</dbReference>
<evidence type="ECO:0000259" key="7">
    <source>
        <dbReference type="PROSITE" id="PS50111"/>
    </source>
</evidence>
<sequence>MKNISFKKKIISLIVVIITFTIIVSFFSVNFVINEYIYQSDTKNIRHNIELVKDKLTSEIDSKISMAENLKIGVIDIKNVQENSGFEKITKIVEGFAFDNNGSLTDVQAIPFIEAAENQVEPLIITPVVLNDGKSLMTIIAKHRDGSTTFFDLNLSEFTQILEKFELEGSYLELTSQSGITIFTNKADGNLIPIKREINFLDKKWGLTGYIDLDNIQANTHRLNKMITIALVISAIGIILVSIIVLNYAFKPLLRLQMVVSDLSHGSGDLTQRLEVKSQDEIGKISSSINQFIEQLRVLFIDISDSSQYIKGAVIKMMEQSHRHNKVLKAHVTETEHVISAIEELRITASSIAKSTANAANLTDQTNSQANFSKEVVIEAENSVVKLESDITRMWETINNMSNETKEIGVVLQIIGDIAEQTNLLALNAAIEAARAGNQGRGFAVVADEVRSLAARTQHSTGQINVMLSKLQQASENAVNQMDSTRQSCKATSENTHRVMESLHIVTSSVSEINDLNTHMATSAEEQNQVTHEISKNLETIQNLIKQLSEDAAESEILSQQLDSTSSDLAKVVEKFKTN</sequence>
<feature type="domain" description="HAMP" evidence="9">
    <location>
        <begin position="247"/>
        <end position="301"/>
    </location>
</feature>
<evidence type="ECO:0000259" key="8">
    <source>
        <dbReference type="PROSITE" id="PS50192"/>
    </source>
</evidence>
<dbReference type="PROSITE" id="PS50885">
    <property type="entry name" value="HAMP"/>
    <property type="match status" value="1"/>
</dbReference>
<organism evidence="10 11">
    <name type="scientific">Vibrio plantisponsor</name>
    <dbReference type="NCBI Taxonomy" id="664643"/>
    <lineage>
        <taxon>Bacteria</taxon>
        <taxon>Pseudomonadati</taxon>
        <taxon>Pseudomonadota</taxon>
        <taxon>Gammaproteobacteria</taxon>
        <taxon>Vibrionales</taxon>
        <taxon>Vibrionaceae</taxon>
        <taxon>Vibrio</taxon>
    </lineage>
</organism>
<dbReference type="PANTHER" id="PTHR32089">
    <property type="entry name" value="METHYL-ACCEPTING CHEMOTAXIS PROTEIN MCPB"/>
    <property type="match status" value="1"/>
</dbReference>
<dbReference type="SUPFAM" id="SSF58104">
    <property type="entry name" value="Methyl-accepting chemotaxis protein (MCP) signaling domain"/>
    <property type="match status" value="1"/>
</dbReference>
<evidence type="ECO:0000256" key="1">
    <source>
        <dbReference type="ARBA" id="ARBA00004429"/>
    </source>
</evidence>
<feature type="domain" description="T-SNARE coiled-coil homology" evidence="8">
    <location>
        <begin position="493"/>
        <end position="555"/>
    </location>
</feature>
<evidence type="ECO:0000256" key="3">
    <source>
        <dbReference type="ARBA" id="ARBA00023224"/>
    </source>
</evidence>
<keyword evidence="3 5" id="KW-0807">Transducer</keyword>
<keyword evidence="6" id="KW-1133">Transmembrane helix</keyword>
<dbReference type="Gene3D" id="6.10.340.10">
    <property type="match status" value="1"/>
</dbReference>
<dbReference type="InterPro" id="IPR000727">
    <property type="entry name" value="T_SNARE_dom"/>
</dbReference>
<dbReference type="PROSITE" id="PS50192">
    <property type="entry name" value="T_SNARE"/>
    <property type="match status" value="1"/>
</dbReference>
<protein>
    <submittedName>
        <fullName evidence="10">Methyl-accepting chemotaxis protein</fullName>
    </submittedName>
</protein>
<accession>A0ABU4IG12</accession>
<dbReference type="SMART" id="SM00304">
    <property type="entry name" value="HAMP"/>
    <property type="match status" value="1"/>
</dbReference>
<dbReference type="Gene3D" id="1.10.287.950">
    <property type="entry name" value="Methyl-accepting chemotaxis protein"/>
    <property type="match status" value="1"/>
</dbReference>
<dbReference type="InterPro" id="IPR003660">
    <property type="entry name" value="HAMP_dom"/>
</dbReference>
<evidence type="ECO:0000256" key="5">
    <source>
        <dbReference type="PROSITE-ProRule" id="PRU00284"/>
    </source>
</evidence>
<evidence type="ECO:0000313" key="10">
    <source>
        <dbReference type="EMBL" id="MDW6017497.1"/>
    </source>
</evidence>
<evidence type="ECO:0000259" key="9">
    <source>
        <dbReference type="PROSITE" id="PS50885"/>
    </source>
</evidence>
<dbReference type="CDD" id="cd11386">
    <property type="entry name" value="MCP_signal"/>
    <property type="match status" value="1"/>
</dbReference>
<name>A0ABU4IG12_9VIBR</name>
<dbReference type="InterPro" id="IPR004089">
    <property type="entry name" value="MCPsignal_dom"/>
</dbReference>
<dbReference type="PANTHER" id="PTHR32089:SF55">
    <property type="entry name" value="METHYL ACCEPTING SENSORY TRANSDUCER WITH CACHE_2 SMALL MOLECULE BINDING DOMAIN"/>
    <property type="match status" value="1"/>
</dbReference>
<dbReference type="PROSITE" id="PS50111">
    <property type="entry name" value="CHEMOTAXIS_TRANSDUC_2"/>
    <property type="match status" value="1"/>
</dbReference>
<evidence type="ECO:0000313" key="11">
    <source>
        <dbReference type="Proteomes" id="UP001272325"/>
    </source>
</evidence>
<keyword evidence="11" id="KW-1185">Reference proteome</keyword>
<evidence type="ECO:0000256" key="6">
    <source>
        <dbReference type="SAM" id="Phobius"/>
    </source>
</evidence>
<gene>
    <name evidence="10" type="ORF">SBW85_06850</name>
</gene>
<dbReference type="SMART" id="SM00283">
    <property type="entry name" value="MA"/>
    <property type="match status" value="1"/>
</dbReference>
<reference evidence="10 11" key="1">
    <citation type="submission" date="2023-11" db="EMBL/GenBank/DDBJ databases">
        <title>Plant-associative lifestyle of Vibrio porteresiae and its evolutionary dynamics.</title>
        <authorList>
            <person name="Rameshkumar N."/>
            <person name="Kirti K."/>
        </authorList>
    </citation>
    <scope>NUCLEOTIDE SEQUENCE [LARGE SCALE GENOMIC DNA]</scope>
    <source>
        <strain evidence="10 11">MSSRF60</strain>
    </source>
</reference>
<feature type="domain" description="Methyl-accepting transducer" evidence="7">
    <location>
        <begin position="306"/>
        <end position="542"/>
    </location>
</feature>
<keyword evidence="2" id="KW-0997">Cell inner membrane</keyword>
<dbReference type="Pfam" id="PF00672">
    <property type="entry name" value="HAMP"/>
    <property type="match status" value="1"/>
</dbReference>
<evidence type="ECO:0000256" key="2">
    <source>
        <dbReference type="ARBA" id="ARBA00022519"/>
    </source>
</evidence>
<comment type="subcellular location">
    <subcellularLocation>
        <location evidence="1">Cell inner membrane</location>
        <topology evidence="1">Multi-pass membrane protein</topology>
    </subcellularLocation>
</comment>
<feature type="transmembrane region" description="Helical" evidence="6">
    <location>
        <begin position="226"/>
        <end position="250"/>
    </location>
</feature>
<comment type="caution">
    <text evidence="10">The sequence shown here is derived from an EMBL/GenBank/DDBJ whole genome shotgun (WGS) entry which is preliminary data.</text>
</comment>
<comment type="similarity">
    <text evidence="4">Belongs to the methyl-accepting chemotaxis (MCP) protein family.</text>
</comment>
<dbReference type="CDD" id="cd06225">
    <property type="entry name" value="HAMP"/>
    <property type="match status" value="1"/>
</dbReference>
<dbReference type="Pfam" id="PF00015">
    <property type="entry name" value="MCPsignal"/>
    <property type="match status" value="1"/>
</dbReference>
<evidence type="ECO:0000256" key="4">
    <source>
        <dbReference type="ARBA" id="ARBA00029447"/>
    </source>
</evidence>
<dbReference type="EMBL" id="JAWRCN010000001">
    <property type="protein sequence ID" value="MDW6017497.1"/>
    <property type="molecule type" value="Genomic_DNA"/>
</dbReference>
<keyword evidence="2" id="KW-1003">Cell membrane</keyword>
<keyword evidence="6" id="KW-0472">Membrane</keyword>